<dbReference type="WBParaSite" id="Hba_02897">
    <property type="protein sequence ID" value="Hba_02897"/>
    <property type="gene ID" value="Hba_02897"/>
</dbReference>
<keyword evidence="1" id="KW-1185">Reference proteome</keyword>
<organism evidence="1 2">
    <name type="scientific">Heterorhabditis bacteriophora</name>
    <name type="common">Entomopathogenic nematode worm</name>
    <dbReference type="NCBI Taxonomy" id="37862"/>
    <lineage>
        <taxon>Eukaryota</taxon>
        <taxon>Metazoa</taxon>
        <taxon>Ecdysozoa</taxon>
        <taxon>Nematoda</taxon>
        <taxon>Chromadorea</taxon>
        <taxon>Rhabditida</taxon>
        <taxon>Rhabditina</taxon>
        <taxon>Rhabditomorpha</taxon>
        <taxon>Strongyloidea</taxon>
        <taxon>Heterorhabditidae</taxon>
        <taxon>Heterorhabditis</taxon>
    </lineage>
</organism>
<protein>
    <submittedName>
        <fullName evidence="2">Uncharacterized protein</fullName>
    </submittedName>
</protein>
<sequence length="86" mass="9618">MDKSSLSIGLASNAVYPLVRNTANHPPDLPPRGVQKLRMTPIFQRPSRAIGKTPIVVLKRVSRLARHCKPVDDNYIMGETALLWRS</sequence>
<name>A0A1I7WDE6_HETBA</name>
<proteinExistence type="predicted"/>
<dbReference type="AlphaFoldDB" id="A0A1I7WDE6"/>
<accession>A0A1I7WDE6</accession>
<evidence type="ECO:0000313" key="2">
    <source>
        <dbReference type="WBParaSite" id="Hba_02897"/>
    </source>
</evidence>
<evidence type="ECO:0000313" key="1">
    <source>
        <dbReference type="Proteomes" id="UP000095283"/>
    </source>
</evidence>
<reference evidence="2" key="1">
    <citation type="submission" date="2016-11" db="UniProtKB">
        <authorList>
            <consortium name="WormBaseParasite"/>
        </authorList>
    </citation>
    <scope>IDENTIFICATION</scope>
</reference>
<dbReference type="Proteomes" id="UP000095283">
    <property type="component" value="Unplaced"/>
</dbReference>